<reference evidence="2" key="2">
    <citation type="submission" date="2025-08" db="UniProtKB">
        <authorList>
            <consortium name="Ensembl"/>
        </authorList>
    </citation>
    <scope>IDENTIFICATION</scope>
</reference>
<proteinExistence type="predicted"/>
<feature type="transmembrane region" description="Helical" evidence="1">
    <location>
        <begin position="60"/>
        <end position="77"/>
    </location>
</feature>
<feature type="transmembrane region" description="Helical" evidence="1">
    <location>
        <begin position="83"/>
        <end position="108"/>
    </location>
</feature>
<dbReference type="PANTHER" id="PTHR24002:SF3">
    <property type="entry name" value="SOLUTE CARRIER FAMILY 22 MEMBER 18"/>
    <property type="match status" value="1"/>
</dbReference>
<reference evidence="3" key="1">
    <citation type="submission" date="2003-08" db="EMBL/GenBank/DDBJ databases">
        <authorList>
            <person name="Birren B."/>
            <person name="Nusbaum C."/>
            <person name="Abebe A."/>
            <person name="Abouelleil A."/>
            <person name="Adekoya E."/>
            <person name="Ait-zahra M."/>
            <person name="Allen N."/>
            <person name="Allen T."/>
            <person name="An P."/>
            <person name="Anderson M."/>
            <person name="Anderson S."/>
            <person name="Arachchi H."/>
            <person name="Armbruster J."/>
            <person name="Bachantsang P."/>
            <person name="Baldwin J."/>
            <person name="Barry A."/>
            <person name="Bayul T."/>
            <person name="Blitshsteyn B."/>
            <person name="Bloom T."/>
            <person name="Blye J."/>
            <person name="Boguslavskiy L."/>
            <person name="Borowsky M."/>
            <person name="Boukhgalter B."/>
            <person name="Brunache A."/>
            <person name="Butler J."/>
            <person name="Calixte N."/>
            <person name="Calvo S."/>
            <person name="Camarata J."/>
            <person name="Campo K."/>
            <person name="Chang J."/>
            <person name="Cheshatsang Y."/>
            <person name="Citroen M."/>
            <person name="Collymore A."/>
            <person name="Considine T."/>
            <person name="Cook A."/>
            <person name="Cooke P."/>
            <person name="Corum B."/>
            <person name="Cuomo C."/>
            <person name="David R."/>
            <person name="Dawoe T."/>
            <person name="Degray S."/>
            <person name="Dodge S."/>
            <person name="Dooley K."/>
            <person name="Dorje P."/>
            <person name="Dorjee K."/>
            <person name="Dorris L."/>
            <person name="Duffey N."/>
            <person name="Dupes A."/>
            <person name="Elkins T."/>
            <person name="Engels R."/>
            <person name="Erickson J."/>
            <person name="Farina A."/>
            <person name="Faro S."/>
            <person name="Ferreira P."/>
            <person name="Fischer H."/>
            <person name="Fitzgerald M."/>
            <person name="Foley K."/>
            <person name="Gage D."/>
            <person name="Galagan J."/>
            <person name="Gearin G."/>
            <person name="Gnerre S."/>
            <person name="Gnirke A."/>
            <person name="Goyette A."/>
            <person name="Graham J."/>
            <person name="Grandbois E."/>
            <person name="Gyaltsen K."/>
            <person name="Hafez N."/>
            <person name="Hagopian D."/>
            <person name="Hagos B."/>
            <person name="Hall J."/>
            <person name="Hatcher B."/>
            <person name="Heller A."/>
            <person name="Higgins H."/>
            <person name="Honan T."/>
            <person name="Horn A."/>
            <person name="Houde N."/>
            <person name="Hughes L."/>
            <person name="Hulme W."/>
            <person name="Husby E."/>
            <person name="Iliev I."/>
            <person name="Jaffe D."/>
            <person name="Jones C."/>
            <person name="Kamal M."/>
            <person name="Kamat A."/>
            <person name="Kamvysselis M."/>
            <person name="Karlsson E."/>
            <person name="Kells C."/>
            <person name="Kieu A."/>
            <person name="Kisner P."/>
            <person name="Kodira C."/>
            <person name="Kulbokas E."/>
            <person name="Labutti K."/>
            <person name="Lama D."/>
            <person name="Landers T."/>
            <person name="Leger J."/>
            <person name="Levine S."/>
            <person name="Lewis D."/>
            <person name="Lewis T."/>
            <person name="Lindblad-toh K."/>
            <person name="Liu X."/>
            <person name="Lokyitsang T."/>
            <person name="Lokyitsang Y."/>
            <person name="Lucien O."/>
            <person name="Lui A."/>
            <person name="Ma L.J."/>
            <person name="Mabbitt R."/>
            <person name="Macdonald J."/>
            <person name="Maclean C."/>
            <person name="Major J."/>
            <person name="Manning J."/>
            <person name="Marabella R."/>
            <person name="Maru K."/>
            <person name="Matthews C."/>
            <person name="Mauceli E."/>
            <person name="Mccarthy M."/>
            <person name="Mcdonough S."/>
            <person name="Mcghee T."/>
            <person name="Meldrim J."/>
            <person name="Meneus L."/>
            <person name="Mesirov J."/>
            <person name="Mihalev A."/>
            <person name="Mihova T."/>
            <person name="Mikkelsen T."/>
            <person name="Mlenga V."/>
            <person name="Moru K."/>
            <person name="Mozes J."/>
            <person name="Mulrain L."/>
            <person name="Munson G."/>
            <person name="Naylor J."/>
            <person name="Newes C."/>
            <person name="Nguyen C."/>
            <person name="Nguyen N."/>
            <person name="Nguyen T."/>
            <person name="Nicol R."/>
            <person name="Nielsen C."/>
            <person name="Nizzari M."/>
            <person name="Norbu C."/>
            <person name="Norbu N."/>
            <person name="O'donnell P."/>
            <person name="Okoawo O."/>
            <person name="O'leary S."/>
            <person name="Omotosho B."/>
            <person name="O'neill K."/>
            <person name="Osman S."/>
            <person name="Parker S."/>
            <person name="Perrin D."/>
            <person name="Phunkhang P."/>
            <person name="Piqani B."/>
            <person name="Purcell S."/>
            <person name="Rachupka T."/>
            <person name="Ramasamy U."/>
            <person name="Rameau R."/>
            <person name="Ray V."/>
            <person name="Raymond C."/>
            <person name="Retta R."/>
            <person name="Richardson S."/>
            <person name="Rise C."/>
            <person name="Rodriguez J."/>
            <person name="Rogers J."/>
            <person name="Rogov P."/>
            <person name="Rutman M."/>
            <person name="Schupbach R."/>
            <person name="Seaman C."/>
            <person name="Settipalli S."/>
            <person name="Sharpe T."/>
            <person name="Sheridan J."/>
            <person name="Sherpa N."/>
            <person name="Shi J."/>
            <person name="Smirnov S."/>
            <person name="Smith C."/>
            <person name="Sougnez C."/>
            <person name="Spencer B."/>
            <person name="Stalker J."/>
            <person name="Stange-thomann N."/>
            <person name="Stavropoulos S."/>
            <person name="Stetson K."/>
            <person name="Stone C."/>
            <person name="Stone S."/>
            <person name="Stubbs M."/>
            <person name="Talamas J."/>
            <person name="Tchuinga P."/>
            <person name="Tenzing P."/>
            <person name="Tesfaye S."/>
            <person name="Theodore J."/>
            <person name="Thoulutsang Y."/>
            <person name="Topham K."/>
            <person name="Towey S."/>
            <person name="Tsamla T."/>
            <person name="Tsomo N."/>
            <person name="Vallee D."/>
            <person name="Vassiliev H."/>
            <person name="Venkataraman V."/>
            <person name="Vinson J."/>
            <person name="Vo A."/>
            <person name="Wade C."/>
            <person name="Wang S."/>
            <person name="Wangchuk T."/>
            <person name="Wangdi T."/>
            <person name="Whittaker C."/>
            <person name="Wilkinson J."/>
            <person name="Wu Y."/>
            <person name="Wyman D."/>
            <person name="Yadav S."/>
            <person name="Yang S."/>
            <person name="Yang X."/>
            <person name="Yeager S."/>
            <person name="Yee E."/>
            <person name="Young G."/>
            <person name="Zainoun J."/>
            <person name="Zembeck L."/>
            <person name="Zimmer A."/>
            <person name="Zody M."/>
            <person name="Lander E."/>
        </authorList>
    </citation>
    <scope>NUCLEOTIDE SEQUENCE [LARGE SCALE GENOMIC DNA]</scope>
</reference>
<evidence type="ECO:0000256" key="1">
    <source>
        <dbReference type="SAM" id="Phobius"/>
    </source>
</evidence>
<dbReference type="GO" id="GO:0022857">
    <property type="term" value="F:transmembrane transporter activity"/>
    <property type="evidence" value="ECO:0007669"/>
    <property type="project" value="InterPro"/>
</dbReference>
<dbReference type="Ensembl" id="ENSCSAVT00000014360.1">
    <property type="protein sequence ID" value="ENSCSAVP00000014195.1"/>
    <property type="gene ID" value="ENSCSAVG00000008329.1"/>
</dbReference>
<keyword evidence="3" id="KW-1185">Reference proteome</keyword>
<sequence>MLSGLPVGVLHGMFSMIALNHFHLTAEQNGYVLSYAGVLSIISQGFIIGRLTKSGHNEWTLINGCILVLCISNALMALLVSDIISFCISLIPMVAAGAVFSTVIQAMLTKTVQPEDTGSMLGVSMAVHSLIRSVSPTIGGFLFQYYGFWSFGAIGFICNAMLLVYLLTR</sequence>
<keyword evidence="1" id="KW-1133">Transmembrane helix</keyword>
<feature type="transmembrane region" description="Helical" evidence="1">
    <location>
        <begin position="7"/>
        <end position="24"/>
    </location>
</feature>
<dbReference type="Proteomes" id="UP000007875">
    <property type="component" value="Unassembled WGS sequence"/>
</dbReference>
<reference evidence="2" key="3">
    <citation type="submission" date="2025-09" db="UniProtKB">
        <authorList>
            <consortium name="Ensembl"/>
        </authorList>
    </citation>
    <scope>IDENTIFICATION</scope>
</reference>
<evidence type="ECO:0000313" key="2">
    <source>
        <dbReference type="Ensembl" id="ENSCSAVP00000014195.1"/>
    </source>
</evidence>
<evidence type="ECO:0008006" key="4">
    <source>
        <dbReference type="Google" id="ProtNLM"/>
    </source>
</evidence>
<dbReference type="InterPro" id="IPR011701">
    <property type="entry name" value="MFS"/>
</dbReference>
<dbReference type="Gene3D" id="1.20.1250.20">
    <property type="entry name" value="MFS general substrate transporter like domains"/>
    <property type="match status" value="1"/>
</dbReference>
<dbReference type="PANTHER" id="PTHR24002">
    <property type="entry name" value="SOLUTE CARRIER FAMILY 22 MEMBER 18"/>
    <property type="match status" value="1"/>
</dbReference>
<dbReference type="HOGENOM" id="CLU_1577946_0_0_1"/>
<keyword evidence="1" id="KW-0812">Transmembrane</keyword>
<dbReference type="InterPro" id="IPR036259">
    <property type="entry name" value="MFS_trans_sf"/>
</dbReference>
<dbReference type="GeneTree" id="ENSGT00940000160333"/>
<keyword evidence="1" id="KW-0472">Membrane</keyword>
<dbReference type="Pfam" id="PF07690">
    <property type="entry name" value="MFS_1"/>
    <property type="match status" value="1"/>
</dbReference>
<feature type="transmembrane region" description="Helical" evidence="1">
    <location>
        <begin position="30"/>
        <end position="48"/>
    </location>
</feature>
<dbReference type="GO" id="GO:0005635">
    <property type="term" value="C:nuclear envelope"/>
    <property type="evidence" value="ECO:0007669"/>
    <property type="project" value="TreeGrafter"/>
</dbReference>
<name>H2Z9D0_CIOSA</name>
<dbReference type="SUPFAM" id="SSF103473">
    <property type="entry name" value="MFS general substrate transporter"/>
    <property type="match status" value="1"/>
</dbReference>
<evidence type="ECO:0000313" key="3">
    <source>
        <dbReference type="Proteomes" id="UP000007875"/>
    </source>
</evidence>
<feature type="transmembrane region" description="Helical" evidence="1">
    <location>
        <begin position="148"/>
        <end position="167"/>
    </location>
</feature>
<organism evidence="2 3">
    <name type="scientific">Ciona savignyi</name>
    <name type="common">Pacific transparent sea squirt</name>
    <dbReference type="NCBI Taxonomy" id="51511"/>
    <lineage>
        <taxon>Eukaryota</taxon>
        <taxon>Metazoa</taxon>
        <taxon>Chordata</taxon>
        <taxon>Tunicata</taxon>
        <taxon>Ascidiacea</taxon>
        <taxon>Phlebobranchia</taxon>
        <taxon>Cionidae</taxon>
        <taxon>Ciona</taxon>
    </lineage>
</organism>
<accession>H2Z9D0</accession>
<dbReference type="AlphaFoldDB" id="H2Z9D0"/>
<protein>
    <recommendedName>
        <fullName evidence="4">Major facilitator superfamily (MFS) profile domain-containing protein</fullName>
    </recommendedName>
</protein>